<dbReference type="InterPro" id="IPR012902">
    <property type="entry name" value="N_methyl_site"/>
</dbReference>
<dbReference type="Pfam" id="PF07963">
    <property type="entry name" value="N_methyl"/>
    <property type="match status" value="1"/>
</dbReference>
<keyword evidence="4" id="KW-1185">Reference proteome</keyword>
<keyword evidence="2" id="KW-0812">Transmembrane</keyword>
<keyword evidence="2" id="KW-1133">Transmembrane helix</keyword>
<evidence type="ECO:0000256" key="2">
    <source>
        <dbReference type="SAM" id="Phobius"/>
    </source>
</evidence>
<dbReference type="PRINTS" id="PR00813">
    <property type="entry name" value="BCTERIALGSPG"/>
</dbReference>
<dbReference type="GO" id="GO:0015628">
    <property type="term" value="P:protein secretion by the type II secretion system"/>
    <property type="evidence" value="ECO:0007669"/>
    <property type="project" value="InterPro"/>
</dbReference>
<accession>A0AA95SKF5</accession>
<evidence type="ECO:0000313" key="4">
    <source>
        <dbReference type="Proteomes" id="UP001177769"/>
    </source>
</evidence>
<dbReference type="InterPro" id="IPR000983">
    <property type="entry name" value="Bac_GSPG_pilin"/>
</dbReference>
<dbReference type="RefSeq" id="WP_285232096.1">
    <property type="nucleotide sequence ID" value="NZ_CP116346.1"/>
</dbReference>
<sequence>MQQTRGKARLAGFTLVELMVTVIIITILAAIAIPSYQAYVVKGRRADAFSALSAVQQAQERWRANAPIYATDLSEQLKFDSSLGGSNYSISVANVSASGYTVVATAKASGRQRDDGDCATMSVILNRGTITYTSSNKAGDSTNDKCWPK</sequence>
<dbReference type="PANTHER" id="PTHR30093">
    <property type="entry name" value="GENERAL SECRETION PATHWAY PROTEIN G"/>
    <property type="match status" value="1"/>
</dbReference>
<dbReference type="KEGG" id="pais:PFX98_19215"/>
<feature type="transmembrane region" description="Helical" evidence="2">
    <location>
        <begin position="12"/>
        <end position="33"/>
    </location>
</feature>
<dbReference type="AlphaFoldDB" id="A0AA95SKF5"/>
<reference evidence="3" key="1">
    <citation type="submission" date="2023-01" db="EMBL/GenBank/DDBJ databases">
        <title>Whole genome sequence of Paucibacter sp. S2-9 isolated from pond sediment.</title>
        <authorList>
            <person name="Jung J.Y."/>
        </authorList>
    </citation>
    <scope>NUCLEOTIDE SEQUENCE</scope>
    <source>
        <strain evidence="3">S2-9</strain>
    </source>
</reference>
<dbReference type="PROSITE" id="PS00409">
    <property type="entry name" value="PROKAR_NTER_METHYL"/>
    <property type="match status" value="1"/>
</dbReference>
<organism evidence="3 4">
    <name type="scientific">Paucibacter sediminis</name>
    <dbReference type="NCBI Taxonomy" id="3019553"/>
    <lineage>
        <taxon>Bacteria</taxon>
        <taxon>Pseudomonadati</taxon>
        <taxon>Pseudomonadota</taxon>
        <taxon>Betaproteobacteria</taxon>
        <taxon>Burkholderiales</taxon>
        <taxon>Sphaerotilaceae</taxon>
        <taxon>Roseateles</taxon>
    </lineage>
</organism>
<dbReference type="SUPFAM" id="SSF54523">
    <property type="entry name" value="Pili subunits"/>
    <property type="match status" value="1"/>
</dbReference>
<dbReference type="Proteomes" id="UP001177769">
    <property type="component" value="Chromosome"/>
</dbReference>
<dbReference type="InterPro" id="IPR045584">
    <property type="entry name" value="Pilin-like"/>
</dbReference>
<dbReference type="GO" id="GO:0015627">
    <property type="term" value="C:type II protein secretion system complex"/>
    <property type="evidence" value="ECO:0007669"/>
    <property type="project" value="InterPro"/>
</dbReference>
<gene>
    <name evidence="3" type="ORF">PFX98_19215</name>
</gene>
<dbReference type="PANTHER" id="PTHR30093:SF47">
    <property type="entry name" value="TYPE IV PILUS NON-CORE MINOR PILIN PILE"/>
    <property type="match status" value="1"/>
</dbReference>
<evidence type="ECO:0000256" key="1">
    <source>
        <dbReference type="ARBA" id="ARBA00022481"/>
    </source>
</evidence>
<dbReference type="GO" id="GO:0043683">
    <property type="term" value="P:type IV pilus assembly"/>
    <property type="evidence" value="ECO:0007669"/>
    <property type="project" value="InterPro"/>
</dbReference>
<keyword evidence="1" id="KW-0488">Methylation</keyword>
<dbReference type="EMBL" id="CP116346">
    <property type="protein sequence ID" value="WIT11018.1"/>
    <property type="molecule type" value="Genomic_DNA"/>
</dbReference>
<dbReference type="Gene3D" id="3.30.700.10">
    <property type="entry name" value="Glycoprotein, Type 4 Pilin"/>
    <property type="match status" value="1"/>
</dbReference>
<proteinExistence type="predicted"/>
<keyword evidence="2" id="KW-0472">Membrane</keyword>
<dbReference type="NCBIfam" id="TIGR02532">
    <property type="entry name" value="IV_pilin_GFxxxE"/>
    <property type="match status" value="1"/>
</dbReference>
<dbReference type="Pfam" id="PF16732">
    <property type="entry name" value="ComP_DUS"/>
    <property type="match status" value="1"/>
</dbReference>
<protein>
    <submittedName>
        <fullName evidence="3">Type IV pilin protein</fullName>
    </submittedName>
</protein>
<name>A0AA95SKF5_9BURK</name>
<evidence type="ECO:0000313" key="3">
    <source>
        <dbReference type="EMBL" id="WIT11018.1"/>
    </source>
</evidence>
<dbReference type="InterPro" id="IPR031982">
    <property type="entry name" value="PilE-like"/>
</dbReference>